<feature type="domain" description="AB hydrolase-1" evidence="1">
    <location>
        <begin position="77"/>
        <end position="326"/>
    </location>
</feature>
<dbReference type="PANTHER" id="PTHR43433">
    <property type="entry name" value="HYDROLASE, ALPHA/BETA FOLD FAMILY PROTEIN"/>
    <property type="match status" value="1"/>
</dbReference>
<organism evidence="2 3">
    <name type="scientific">Dentipellis fragilis</name>
    <dbReference type="NCBI Taxonomy" id="205917"/>
    <lineage>
        <taxon>Eukaryota</taxon>
        <taxon>Fungi</taxon>
        <taxon>Dikarya</taxon>
        <taxon>Basidiomycota</taxon>
        <taxon>Agaricomycotina</taxon>
        <taxon>Agaricomycetes</taxon>
        <taxon>Russulales</taxon>
        <taxon>Hericiaceae</taxon>
        <taxon>Dentipellis</taxon>
    </lineage>
</organism>
<comment type="caution">
    <text evidence="2">The sequence shown here is derived from an EMBL/GenBank/DDBJ whole genome shotgun (WGS) entry which is preliminary data.</text>
</comment>
<evidence type="ECO:0000313" key="3">
    <source>
        <dbReference type="Proteomes" id="UP000298327"/>
    </source>
</evidence>
<dbReference type="PANTHER" id="PTHR43433:SF5">
    <property type="entry name" value="AB HYDROLASE-1 DOMAIN-CONTAINING PROTEIN"/>
    <property type="match status" value="1"/>
</dbReference>
<proteinExistence type="predicted"/>
<reference evidence="2 3" key="1">
    <citation type="submission" date="2019-02" db="EMBL/GenBank/DDBJ databases">
        <title>Genome sequencing of the rare red list fungi Dentipellis fragilis.</title>
        <authorList>
            <person name="Buettner E."/>
            <person name="Kellner H."/>
        </authorList>
    </citation>
    <scope>NUCLEOTIDE SEQUENCE [LARGE SCALE GENOMIC DNA]</scope>
    <source>
        <strain evidence="2 3">DSM 105465</strain>
    </source>
</reference>
<dbReference type="OrthoDB" id="19657at2759"/>
<dbReference type="PRINTS" id="PR00111">
    <property type="entry name" value="ABHYDROLASE"/>
</dbReference>
<dbReference type="InterPro" id="IPR050471">
    <property type="entry name" value="AB_hydrolase"/>
</dbReference>
<dbReference type="Gene3D" id="3.40.50.1820">
    <property type="entry name" value="alpha/beta hydrolase"/>
    <property type="match status" value="1"/>
</dbReference>
<dbReference type="SUPFAM" id="SSF53474">
    <property type="entry name" value="alpha/beta-Hydrolases"/>
    <property type="match status" value="1"/>
</dbReference>
<evidence type="ECO:0000259" key="1">
    <source>
        <dbReference type="Pfam" id="PF00561"/>
    </source>
</evidence>
<dbReference type="InterPro" id="IPR029058">
    <property type="entry name" value="AB_hydrolase_fold"/>
</dbReference>
<dbReference type="InterPro" id="IPR000073">
    <property type="entry name" value="AB_hydrolase_1"/>
</dbReference>
<protein>
    <recommendedName>
        <fullName evidence="1">AB hydrolase-1 domain-containing protein</fullName>
    </recommendedName>
</protein>
<dbReference type="Pfam" id="PF00561">
    <property type="entry name" value="Abhydrolase_1"/>
    <property type="match status" value="1"/>
</dbReference>
<gene>
    <name evidence="2" type="ORF">EVG20_g5616</name>
</gene>
<dbReference type="Proteomes" id="UP000298327">
    <property type="component" value="Unassembled WGS sequence"/>
</dbReference>
<accession>A0A4Y9YW71</accession>
<sequence length="353" mass="39136">MSSADLRQRTNYAAAAEAAADDIQDSADAALNLPTIFDPVSCTRKGLCPVTQIRHQEAPLESHSLYFEQHGSGPEKVIFIMGLNSSSFSWAPQVQHFGRDSRYTVLVFDNRGVGNSDTPRGPYSTSGMAEDVIVLLDYLGWTDERDIHVVGSSMGGMIAQELATRIPERIITLSLVVTTAGGMPWSNFAPLKGTVSLARLLFISDIEQKIPILLEMVFPPAWLDQDADDDPEGRTNREIQAESYRLRLRTTRPQKPLGALSQMWAGLGHRVTPDRLASISRSIPKVVILTGDEDNLVDPSNSQYLGKHMKEAELINWEGTGHGLQLQWSKRFNALLERVFEEGRQRVAKHQSA</sequence>
<evidence type="ECO:0000313" key="2">
    <source>
        <dbReference type="EMBL" id="TFY65379.1"/>
    </source>
</evidence>
<keyword evidence="3" id="KW-1185">Reference proteome</keyword>
<dbReference type="EMBL" id="SEOQ01000338">
    <property type="protein sequence ID" value="TFY65379.1"/>
    <property type="molecule type" value="Genomic_DNA"/>
</dbReference>
<name>A0A4Y9YW71_9AGAM</name>
<dbReference type="STRING" id="205917.A0A4Y9YW71"/>
<dbReference type="AlphaFoldDB" id="A0A4Y9YW71"/>